<proteinExistence type="predicted"/>
<keyword evidence="8" id="KW-1185">Reference proteome</keyword>
<evidence type="ECO:0000256" key="2">
    <source>
        <dbReference type="ARBA" id="ARBA00022723"/>
    </source>
</evidence>
<reference evidence="7 8" key="1">
    <citation type="submission" date="2015-11" db="EMBL/GenBank/DDBJ databases">
        <title>Evidence for parallel genomic evolution in an endosymbiosis of termite gut flagellates.</title>
        <authorList>
            <person name="Zheng H."/>
        </authorList>
    </citation>
    <scope>NUCLEOTIDE SEQUENCE [LARGE SCALE GENOMIC DNA]</scope>
    <source>
        <strain evidence="7 8">CET450</strain>
    </source>
</reference>
<accession>A0A1E5IH61</accession>
<evidence type="ECO:0000256" key="5">
    <source>
        <dbReference type="PIRSR" id="PIRSR004869-50"/>
    </source>
</evidence>
<comment type="caution">
    <text evidence="7">The sequence shown here is derived from an EMBL/GenBank/DDBJ whole genome shotgun (WGS) entry which is preliminary data.</text>
</comment>
<sequence length="301" mass="33555">MIDFKKNIEKLYSKMGKCSICPRKCGANRNNGQKGLCETADKIFVASSSVHAGEEPPISASSGSGAIFFSNCTLNCVFCQNYPISQLGNGGKISLESLVDMMLNLQNRDVHNINFVTPTHYSPQIVKSTYIARKKGLRVPILYNCSGYEDIETLKLLEGTVDIYLPDIKYSDNETAFKYSGVKNYVEINQAALKEMKRQVGDLTVDDGGIAQKGIIVRHLVLPGNIENTKKALEFIAEELSENTYISLMAQYHAAHKSSNFEELSRSLTKEEYEEAVSYLELLNLENGWVQSLQQGFLAYT</sequence>
<dbReference type="GO" id="GO:0051536">
    <property type="term" value="F:iron-sulfur cluster binding"/>
    <property type="evidence" value="ECO:0007669"/>
    <property type="project" value="UniProtKB-KW"/>
</dbReference>
<evidence type="ECO:0000313" key="7">
    <source>
        <dbReference type="EMBL" id="OEG69827.1"/>
    </source>
</evidence>
<keyword evidence="2 5" id="KW-0479">Metal-binding</keyword>
<dbReference type="PANTHER" id="PTHR43075">
    <property type="entry name" value="FORMATE LYASE ACTIVATING ENZYME, PUTATIVE (AFU_ORTHOLOGUE AFUA_2G15630)-RELATED"/>
    <property type="match status" value="1"/>
</dbReference>
<dbReference type="InterPro" id="IPR058240">
    <property type="entry name" value="rSAM_sf"/>
</dbReference>
<evidence type="ECO:0000256" key="1">
    <source>
        <dbReference type="ARBA" id="ARBA00022691"/>
    </source>
</evidence>
<feature type="binding site" evidence="5">
    <location>
        <position position="79"/>
    </location>
    <ligand>
        <name>[4Fe-4S] cluster</name>
        <dbReference type="ChEBI" id="CHEBI:49883"/>
        <note>4Fe-4S-S-AdoMet</note>
    </ligand>
</feature>
<keyword evidence="1 5" id="KW-0949">S-adenosyl-L-methionine</keyword>
<dbReference type="SFLD" id="SFLDG01099">
    <property type="entry name" value="Uncharacterised_Radical_SAM_Su"/>
    <property type="match status" value="1"/>
</dbReference>
<dbReference type="InterPro" id="IPR016431">
    <property type="entry name" value="Pyrv-formate_lyase-activ_prd"/>
</dbReference>
<name>A0A1E5IH61_ENDTX</name>
<dbReference type="InterPro" id="IPR007197">
    <property type="entry name" value="rSAM"/>
</dbReference>
<dbReference type="Pfam" id="PF04055">
    <property type="entry name" value="Radical_SAM"/>
    <property type="match status" value="1"/>
</dbReference>
<dbReference type="GO" id="GO:0046872">
    <property type="term" value="F:metal ion binding"/>
    <property type="evidence" value="ECO:0007669"/>
    <property type="project" value="UniProtKB-KW"/>
</dbReference>
<dbReference type="AlphaFoldDB" id="A0A1E5IH61"/>
<dbReference type="InterPro" id="IPR040085">
    <property type="entry name" value="MJ0674-like"/>
</dbReference>
<dbReference type="Gene3D" id="3.20.20.70">
    <property type="entry name" value="Aldolase class I"/>
    <property type="match status" value="1"/>
</dbReference>
<dbReference type="CDD" id="cd01335">
    <property type="entry name" value="Radical_SAM"/>
    <property type="match status" value="1"/>
</dbReference>
<evidence type="ECO:0000256" key="3">
    <source>
        <dbReference type="ARBA" id="ARBA00023004"/>
    </source>
</evidence>
<feature type="binding site" evidence="5">
    <location>
        <position position="72"/>
    </location>
    <ligand>
        <name>[4Fe-4S] cluster</name>
        <dbReference type="ChEBI" id="CHEBI:49883"/>
        <note>4Fe-4S-S-AdoMet</note>
    </ligand>
</feature>
<feature type="binding site" evidence="5">
    <location>
        <position position="76"/>
    </location>
    <ligand>
        <name>[4Fe-4S] cluster</name>
        <dbReference type="ChEBI" id="CHEBI:49883"/>
        <note>4Fe-4S-S-AdoMet</note>
    </ligand>
</feature>
<keyword evidence="3 5" id="KW-0408">Iron</keyword>
<evidence type="ECO:0000313" key="8">
    <source>
        <dbReference type="Proteomes" id="UP000095237"/>
    </source>
</evidence>
<dbReference type="SFLD" id="SFLDS00029">
    <property type="entry name" value="Radical_SAM"/>
    <property type="match status" value="1"/>
</dbReference>
<organism evidence="7 8">
    <name type="scientific">Endomicrobium trichonymphae</name>
    <dbReference type="NCBI Taxonomy" id="1408204"/>
    <lineage>
        <taxon>Bacteria</taxon>
        <taxon>Pseudomonadati</taxon>
        <taxon>Elusimicrobiota</taxon>
        <taxon>Endomicrobiia</taxon>
        <taxon>Endomicrobiales</taxon>
        <taxon>Endomicrobiaceae</taxon>
        <taxon>Candidatus Endomicrobiellum</taxon>
    </lineage>
</organism>
<dbReference type="EMBL" id="LNVX01000553">
    <property type="protein sequence ID" value="OEG69827.1"/>
    <property type="molecule type" value="Genomic_DNA"/>
</dbReference>
<dbReference type="GO" id="GO:0003824">
    <property type="term" value="F:catalytic activity"/>
    <property type="evidence" value="ECO:0007669"/>
    <property type="project" value="InterPro"/>
</dbReference>
<dbReference type="Proteomes" id="UP000095237">
    <property type="component" value="Unassembled WGS sequence"/>
</dbReference>
<dbReference type="SUPFAM" id="SSF102114">
    <property type="entry name" value="Radical SAM enzymes"/>
    <property type="match status" value="1"/>
</dbReference>
<feature type="domain" description="Radical SAM core" evidence="6">
    <location>
        <begin position="67"/>
        <end position="199"/>
    </location>
</feature>
<protein>
    <submittedName>
        <fullName evidence="7">Radical SAM protein</fullName>
    </submittedName>
</protein>
<evidence type="ECO:0000259" key="6">
    <source>
        <dbReference type="Pfam" id="PF04055"/>
    </source>
</evidence>
<dbReference type="InterPro" id="IPR013785">
    <property type="entry name" value="Aldolase_TIM"/>
</dbReference>
<dbReference type="PIRSF" id="PIRSF004869">
    <property type="entry name" value="PflX_prd"/>
    <property type="match status" value="1"/>
</dbReference>
<keyword evidence="4 5" id="KW-0411">Iron-sulfur</keyword>
<dbReference type="PANTHER" id="PTHR43075:SF1">
    <property type="entry name" value="FORMATE LYASE ACTIVATING ENZYME, PUTATIVE (AFU_ORTHOLOGUE AFUA_2G15630)-RELATED"/>
    <property type="match status" value="1"/>
</dbReference>
<evidence type="ECO:0000256" key="4">
    <source>
        <dbReference type="ARBA" id="ARBA00023014"/>
    </source>
</evidence>
<comment type="cofactor">
    <cofactor evidence="5">
        <name>[4Fe-4S] cluster</name>
        <dbReference type="ChEBI" id="CHEBI:49883"/>
    </cofactor>
    <text evidence="5">Binds 1 [4Fe-4S] cluster. The cluster is coordinated with 3 cysteines and an exchangeable S-adenosyl-L-methionine.</text>
</comment>
<gene>
    <name evidence="7" type="ORF">ATZ36_01880</name>
</gene>